<dbReference type="SUPFAM" id="SSF50249">
    <property type="entry name" value="Nucleic acid-binding proteins"/>
    <property type="match status" value="1"/>
</dbReference>
<feature type="compositionally biased region" description="Low complexity" evidence="1">
    <location>
        <begin position="96"/>
        <end position="110"/>
    </location>
</feature>
<dbReference type="GO" id="GO:0000932">
    <property type="term" value="C:P-body"/>
    <property type="evidence" value="ECO:0007669"/>
    <property type="project" value="TreeGrafter"/>
</dbReference>
<dbReference type="OrthoDB" id="2285229at2759"/>
<dbReference type="InterPro" id="IPR001900">
    <property type="entry name" value="RNase_II/R"/>
</dbReference>
<sequence length="1202" mass="133359">MFAAAVAPASVCEQFIESQPQASPSTLLFSTAFLFVRAGSAAASGRLSVWRVHRVLATRPHQQGPLRRRRKSSTMLSSSSRAATCRPTASIVRTFTSSTSTLSSPSSSQPPKAPGTPEQDPHAKIYQRVLRTAIYGTYEHQLREKADRSLPAVAKGYVSTSGFKPTSRRDIPAYARRLVKKDARSKPVPVDVEQVEHSLTKRGRTVAQQDLLPRREGSRRQIGSGEERGAVFGQQVRGFSTSASTSRARISEDTIVDHESESADLGGGLWEDAESADGLQHSTQSTFQPGDFIETTRGAQLENGIFICISRRSAKVGTILNASGILDIFLEDDVSRAIPNFVDPQVASRLKAYALGLDGVETEELPEGMDRRPFAEERLQMLQKIRSLEIAIDAQYKQLLLNGGSNLYQLVRAKIARDRKEPSIVNPTESIDIEKAIRYLGISRPTVATRIAMCRLLLSQPEYFLADSNMLRETGRFDLRSPKEVERFEQVRGWVRAKDERVATWAEKCARLREWGRKQREGKEASVTIDTTRYNLPTFTPPPGAQNEWSSSDLTIFAFLRDTLAISRLLQAQPHLSTAPALVKLVDRESAQNGWPFDETNTQIDKARIRDFLGEVGVVAPWEDWTVHDKATTLPTWDKIGSSVAQQLSQAPKDGGNPKARVASKLYDSDAHDSVRHDFGQTRVFTIDDSTALELDDGVSIVPAPPTSDGKQTCWVWAHIADPTTVLPPEHLWAQLARVRDHTEYLPQRTWPMLPKALVLDQHLSLGAKEGGEQRTLSIGVRVVEETGEALEVDVKAGIVRNVLRLTYDAVDKVLGFQARPPGTLVANRPWEQGEEAALASAKVVRPTEDALLETDAKARGQLETMLRIAQRMLRRRVESTAIFWQYPVATVKVAPTPLEPHFESEARVPTFYARPPRVEVRLPRDDSVLDHMESPAHLLVSEIMVAANRAGARFAVEKGIPMVYRGQGPPLSEPAAIDAILKMRNPKTGSAPPFEVLRKHVDFRAGTLSLTPGSHWPMGIHDEFGYIRATSPLRRYGDLFAHYQLKSALLPSDTPQGVFPCFDESAVLKHISGFTSALKGRKRLDHTSSLFWSLWVFKQKLELFKAATTAPQTVGIISDEDQQLFDLLANNLTGLALREATFSSVDNLWLQEVTVPELGLRGTVQMAKEHETLARGDSMPVVIEDILLGGMSRLILVPRRR</sequence>
<feature type="region of interest" description="Disordered" evidence="1">
    <location>
        <begin position="61"/>
        <end position="122"/>
    </location>
</feature>
<dbReference type="EMBL" id="LK052946">
    <property type="protein sequence ID" value="CDR45603.1"/>
    <property type="molecule type" value="Genomic_DNA"/>
</dbReference>
<feature type="region of interest" description="Disordered" evidence="1">
    <location>
        <begin position="242"/>
        <end position="290"/>
    </location>
</feature>
<evidence type="ECO:0000313" key="3">
    <source>
        <dbReference type="EMBL" id="CDR45603.1"/>
    </source>
</evidence>
<dbReference type="InterPro" id="IPR050180">
    <property type="entry name" value="RNR_Ribonuclease"/>
</dbReference>
<accession>A0A061B8B6</accession>
<name>A0A061B8B6_RHOTO</name>
<evidence type="ECO:0000259" key="2">
    <source>
        <dbReference type="SMART" id="SM00955"/>
    </source>
</evidence>
<feature type="domain" description="RNB" evidence="2">
    <location>
        <begin position="676"/>
        <end position="1052"/>
    </location>
</feature>
<dbReference type="PANTHER" id="PTHR23355">
    <property type="entry name" value="RIBONUCLEASE"/>
    <property type="match status" value="1"/>
</dbReference>
<dbReference type="PANTHER" id="PTHR23355:SF65">
    <property type="entry name" value="EXORIBONUCLEASE CYT-4, PUTATIVE (AFU_ORTHOLOGUE AFUA_7G01550)-RELATED"/>
    <property type="match status" value="1"/>
</dbReference>
<dbReference type="SMART" id="SM00955">
    <property type="entry name" value="RNB"/>
    <property type="match status" value="1"/>
</dbReference>
<organism evidence="3">
    <name type="scientific">Rhodotorula toruloides</name>
    <name type="common">Yeast</name>
    <name type="synonym">Rhodosporidium toruloides</name>
    <dbReference type="NCBI Taxonomy" id="5286"/>
    <lineage>
        <taxon>Eukaryota</taxon>
        <taxon>Fungi</taxon>
        <taxon>Dikarya</taxon>
        <taxon>Basidiomycota</taxon>
        <taxon>Pucciniomycotina</taxon>
        <taxon>Microbotryomycetes</taxon>
        <taxon>Sporidiobolales</taxon>
        <taxon>Sporidiobolaceae</taxon>
        <taxon>Rhodotorula</taxon>
    </lineage>
</organism>
<proteinExistence type="predicted"/>
<dbReference type="Pfam" id="PF00773">
    <property type="entry name" value="RNB"/>
    <property type="match status" value="1"/>
</dbReference>
<dbReference type="InterPro" id="IPR012340">
    <property type="entry name" value="NA-bd_OB-fold"/>
</dbReference>
<gene>
    <name evidence="3" type="ORF">RHTO0S_11e02498g</name>
</gene>
<protein>
    <submittedName>
        <fullName evidence="3">RHTO0S11e02498g1_1</fullName>
    </submittedName>
</protein>
<feature type="compositionally biased region" description="Basic and acidic residues" evidence="1">
    <location>
        <begin position="249"/>
        <end position="261"/>
    </location>
</feature>
<reference evidence="3" key="1">
    <citation type="journal article" date="2014" name="Genome Announc.">
        <title>Draft genome sequence of Rhodosporidium toruloides CECT1137, an oleaginous yeast of biotechnological interest.</title>
        <authorList>
            <person name="Morin N."/>
            <person name="Calcas X."/>
            <person name="Devillers H."/>
            <person name="Durrens P."/>
            <person name="Sherman D.J."/>
            <person name="Nicaud J.-M."/>
            <person name="Neuveglise C."/>
        </authorList>
    </citation>
    <scope>NUCLEOTIDE SEQUENCE</scope>
    <source>
        <strain evidence="3">CECT1137</strain>
    </source>
</reference>
<evidence type="ECO:0000256" key="1">
    <source>
        <dbReference type="SAM" id="MobiDB-lite"/>
    </source>
</evidence>
<dbReference type="GO" id="GO:0000175">
    <property type="term" value="F:3'-5'-RNA exonuclease activity"/>
    <property type="evidence" value="ECO:0007669"/>
    <property type="project" value="TreeGrafter"/>
</dbReference>
<dbReference type="GO" id="GO:0006402">
    <property type="term" value="P:mRNA catabolic process"/>
    <property type="evidence" value="ECO:0007669"/>
    <property type="project" value="TreeGrafter"/>
</dbReference>
<dbReference type="GO" id="GO:0003723">
    <property type="term" value="F:RNA binding"/>
    <property type="evidence" value="ECO:0007669"/>
    <property type="project" value="InterPro"/>
</dbReference>
<dbReference type="AlphaFoldDB" id="A0A061B8B6"/>